<feature type="transmembrane region" description="Helical" evidence="1">
    <location>
        <begin position="75"/>
        <end position="99"/>
    </location>
</feature>
<keyword evidence="1" id="KW-0812">Transmembrane</keyword>
<evidence type="ECO:0000256" key="1">
    <source>
        <dbReference type="SAM" id="Phobius"/>
    </source>
</evidence>
<keyword evidence="1" id="KW-0472">Membrane</keyword>
<gene>
    <name evidence="2" type="ORF">VFH_I091040</name>
</gene>
<evidence type="ECO:0000313" key="2">
    <source>
        <dbReference type="EMBL" id="CAI8593426.1"/>
    </source>
</evidence>
<protein>
    <submittedName>
        <fullName evidence="2">Uncharacterized protein</fullName>
    </submittedName>
</protein>
<accession>A0AAV0Z4E5</accession>
<dbReference type="SUPFAM" id="SSF48264">
    <property type="entry name" value="Cytochrome P450"/>
    <property type="match status" value="1"/>
</dbReference>
<dbReference type="Pfam" id="PF00067">
    <property type="entry name" value="p450"/>
    <property type="match status" value="1"/>
</dbReference>
<dbReference type="Proteomes" id="UP001157006">
    <property type="component" value="Chromosome 1S"/>
</dbReference>
<dbReference type="InterPro" id="IPR036396">
    <property type="entry name" value="Cyt_P450_sf"/>
</dbReference>
<dbReference type="GO" id="GO:0005506">
    <property type="term" value="F:iron ion binding"/>
    <property type="evidence" value="ECO:0007669"/>
    <property type="project" value="InterPro"/>
</dbReference>
<dbReference type="PANTHER" id="PTHR24299">
    <property type="entry name" value="CYTOCHROME P450 FAMILY 1"/>
    <property type="match status" value="1"/>
</dbReference>
<name>A0AAV0Z4E5_VICFA</name>
<dbReference type="GO" id="GO:0020037">
    <property type="term" value="F:heme binding"/>
    <property type="evidence" value="ECO:0007669"/>
    <property type="project" value="InterPro"/>
</dbReference>
<dbReference type="GO" id="GO:0004497">
    <property type="term" value="F:monooxygenase activity"/>
    <property type="evidence" value="ECO:0007669"/>
    <property type="project" value="InterPro"/>
</dbReference>
<keyword evidence="1" id="KW-1133">Transmembrane helix</keyword>
<organism evidence="2 3">
    <name type="scientific">Vicia faba</name>
    <name type="common">Broad bean</name>
    <name type="synonym">Faba vulgaris</name>
    <dbReference type="NCBI Taxonomy" id="3906"/>
    <lineage>
        <taxon>Eukaryota</taxon>
        <taxon>Viridiplantae</taxon>
        <taxon>Streptophyta</taxon>
        <taxon>Embryophyta</taxon>
        <taxon>Tracheophyta</taxon>
        <taxon>Spermatophyta</taxon>
        <taxon>Magnoliopsida</taxon>
        <taxon>eudicotyledons</taxon>
        <taxon>Gunneridae</taxon>
        <taxon>Pentapetalae</taxon>
        <taxon>rosids</taxon>
        <taxon>fabids</taxon>
        <taxon>Fabales</taxon>
        <taxon>Fabaceae</taxon>
        <taxon>Papilionoideae</taxon>
        <taxon>50 kb inversion clade</taxon>
        <taxon>NPAAA clade</taxon>
        <taxon>Hologalegina</taxon>
        <taxon>IRL clade</taxon>
        <taxon>Fabeae</taxon>
        <taxon>Vicia</taxon>
    </lineage>
</organism>
<reference evidence="2 3" key="1">
    <citation type="submission" date="2023-01" db="EMBL/GenBank/DDBJ databases">
        <authorList>
            <person name="Kreplak J."/>
        </authorList>
    </citation>
    <scope>NUCLEOTIDE SEQUENCE [LARGE SCALE GENOMIC DNA]</scope>
</reference>
<sequence length="106" mass="11589">MITKSNYNLPPGPSPLPIIENLLELGHKPHKSLAKLVEIHGPIMSLKFGQITTIIVSSTDMEKEVYTVQTAAYDWVVLFGGIAVTILSYLAIAVTRTLVAKATKRN</sequence>
<dbReference type="AlphaFoldDB" id="A0AAV0Z4E5"/>
<evidence type="ECO:0000313" key="3">
    <source>
        <dbReference type="Proteomes" id="UP001157006"/>
    </source>
</evidence>
<dbReference type="PANTHER" id="PTHR24299:SF59">
    <property type="entry name" value="CYTOCHROME P450 SUPERFAMILY PROTEIN"/>
    <property type="match status" value="1"/>
</dbReference>
<dbReference type="EMBL" id="OX451735">
    <property type="protein sequence ID" value="CAI8593426.1"/>
    <property type="molecule type" value="Genomic_DNA"/>
</dbReference>
<dbReference type="Gene3D" id="1.10.630.10">
    <property type="entry name" value="Cytochrome P450"/>
    <property type="match status" value="1"/>
</dbReference>
<proteinExistence type="predicted"/>
<dbReference type="InterPro" id="IPR001128">
    <property type="entry name" value="Cyt_P450"/>
</dbReference>
<dbReference type="GO" id="GO:0016705">
    <property type="term" value="F:oxidoreductase activity, acting on paired donors, with incorporation or reduction of molecular oxygen"/>
    <property type="evidence" value="ECO:0007669"/>
    <property type="project" value="InterPro"/>
</dbReference>
<keyword evidence="3" id="KW-1185">Reference proteome</keyword>